<comment type="caution">
    <text evidence="1">The sequence shown here is derived from an EMBL/GenBank/DDBJ whole genome shotgun (WGS) entry which is preliminary data.</text>
</comment>
<evidence type="ECO:0000313" key="1">
    <source>
        <dbReference type="EMBL" id="KTR95170.1"/>
    </source>
</evidence>
<name>A0A147EYG7_MICTE</name>
<protein>
    <submittedName>
        <fullName evidence="1">Uncharacterized protein</fullName>
    </submittedName>
</protein>
<proteinExistence type="predicted"/>
<dbReference type="EMBL" id="LDRT01000039">
    <property type="protein sequence ID" value="KTR95170.1"/>
    <property type="molecule type" value="Genomic_DNA"/>
</dbReference>
<organism evidence="1 2">
    <name type="scientific">Microbacterium testaceum</name>
    <name type="common">Aureobacterium testaceum</name>
    <name type="synonym">Brevibacterium testaceum</name>
    <dbReference type="NCBI Taxonomy" id="2033"/>
    <lineage>
        <taxon>Bacteria</taxon>
        <taxon>Bacillati</taxon>
        <taxon>Actinomycetota</taxon>
        <taxon>Actinomycetes</taxon>
        <taxon>Micrococcales</taxon>
        <taxon>Microbacteriaceae</taxon>
        <taxon>Microbacterium</taxon>
    </lineage>
</organism>
<sequence>MFITPDDEEFYSWYARPLSTLAVLKGDDVIIFGSTVVDGTSACLVLITERAVMVAAVKDTTGNETVPVRVAPLTSITALSVAASMRYDVTGSFKTGWPGNLRPGNSL</sequence>
<gene>
    <name evidence="1" type="ORF">NS220_06780</name>
</gene>
<dbReference type="AlphaFoldDB" id="A0A147EYG7"/>
<accession>A0A147EYG7</accession>
<reference evidence="1 2" key="1">
    <citation type="journal article" date="2016" name="Front. Microbiol.">
        <title>Genomic Resource of Rice Seed Associated Bacteria.</title>
        <authorList>
            <person name="Midha S."/>
            <person name="Bansal K."/>
            <person name="Sharma S."/>
            <person name="Kumar N."/>
            <person name="Patil P.P."/>
            <person name="Chaudhry V."/>
            <person name="Patil P.B."/>
        </authorList>
    </citation>
    <scope>NUCLEOTIDE SEQUENCE [LARGE SCALE GENOMIC DNA]</scope>
    <source>
        <strain evidence="1 2">NS220</strain>
    </source>
</reference>
<dbReference type="PATRIC" id="fig|2033.6.peg.2342"/>
<dbReference type="RefSeq" id="WP_058623320.1">
    <property type="nucleotide sequence ID" value="NZ_LDRT01000039.1"/>
</dbReference>
<dbReference type="Proteomes" id="UP000075025">
    <property type="component" value="Unassembled WGS sequence"/>
</dbReference>
<evidence type="ECO:0000313" key="2">
    <source>
        <dbReference type="Proteomes" id="UP000075025"/>
    </source>
</evidence>